<dbReference type="SMART" id="SM00228">
    <property type="entry name" value="PDZ"/>
    <property type="match status" value="1"/>
</dbReference>
<dbReference type="GO" id="GO:0030288">
    <property type="term" value="C:outer membrane-bounded periplasmic space"/>
    <property type="evidence" value="ECO:0007669"/>
    <property type="project" value="TreeGrafter"/>
</dbReference>
<feature type="chain" id="PRO_5016113005" evidence="6">
    <location>
        <begin position="21"/>
        <end position="689"/>
    </location>
</feature>
<dbReference type="Gene3D" id="2.30.42.10">
    <property type="match status" value="1"/>
</dbReference>
<dbReference type="GO" id="GO:0004175">
    <property type="term" value="F:endopeptidase activity"/>
    <property type="evidence" value="ECO:0007669"/>
    <property type="project" value="TreeGrafter"/>
</dbReference>
<protein>
    <submittedName>
        <fullName evidence="8">Tail-specific protease</fullName>
    </submittedName>
</protein>
<comment type="similarity">
    <text evidence="1 5">Belongs to the peptidase S41A family.</text>
</comment>
<evidence type="ECO:0000256" key="2">
    <source>
        <dbReference type="ARBA" id="ARBA00022670"/>
    </source>
</evidence>
<dbReference type="FunFam" id="3.90.226.10:FF:000090">
    <property type="entry name" value="Tail-specific protease"/>
    <property type="match status" value="1"/>
</dbReference>
<evidence type="ECO:0000256" key="4">
    <source>
        <dbReference type="ARBA" id="ARBA00022825"/>
    </source>
</evidence>
<evidence type="ECO:0000313" key="8">
    <source>
        <dbReference type="EMBL" id="PVZ70453.1"/>
    </source>
</evidence>
<dbReference type="Gene3D" id="3.90.226.10">
    <property type="entry name" value="2-enoyl-CoA Hydratase, Chain A, domain 1"/>
    <property type="match status" value="1"/>
</dbReference>
<keyword evidence="4 5" id="KW-0720">Serine protease</keyword>
<evidence type="ECO:0000256" key="3">
    <source>
        <dbReference type="ARBA" id="ARBA00022801"/>
    </source>
</evidence>
<proteinExistence type="inferred from homology"/>
<dbReference type="Pfam" id="PF11818">
    <property type="entry name" value="DUF3340"/>
    <property type="match status" value="1"/>
</dbReference>
<dbReference type="InterPro" id="IPR004447">
    <property type="entry name" value="Peptidase_S41A"/>
</dbReference>
<dbReference type="CDD" id="cd06782">
    <property type="entry name" value="cpPDZ_CPP-like"/>
    <property type="match status" value="1"/>
</dbReference>
<keyword evidence="6" id="KW-0732">Signal</keyword>
<dbReference type="InterPro" id="IPR036034">
    <property type="entry name" value="PDZ_sf"/>
</dbReference>
<dbReference type="CDD" id="cd07560">
    <property type="entry name" value="Peptidase_S41_CPP"/>
    <property type="match status" value="1"/>
</dbReference>
<dbReference type="InterPro" id="IPR040573">
    <property type="entry name" value="TSP_N"/>
</dbReference>
<keyword evidence="3 5" id="KW-0378">Hydrolase</keyword>
<dbReference type="Pfam" id="PF00595">
    <property type="entry name" value="PDZ"/>
    <property type="match status" value="1"/>
</dbReference>
<dbReference type="InterPro" id="IPR005151">
    <property type="entry name" value="Tail-specific_protease"/>
</dbReference>
<dbReference type="SUPFAM" id="SSF50156">
    <property type="entry name" value="PDZ domain-like"/>
    <property type="match status" value="1"/>
</dbReference>
<feature type="signal peptide" evidence="6">
    <location>
        <begin position="1"/>
        <end position="20"/>
    </location>
</feature>
<dbReference type="Proteomes" id="UP000244906">
    <property type="component" value="Unassembled WGS sequence"/>
</dbReference>
<organism evidence="8 9">
    <name type="scientific">Pelagibaculum spongiae</name>
    <dbReference type="NCBI Taxonomy" id="2080658"/>
    <lineage>
        <taxon>Bacteria</taxon>
        <taxon>Pseudomonadati</taxon>
        <taxon>Pseudomonadota</taxon>
        <taxon>Gammaproteobacteria</taxon>
        <taxon>Oceanospirillales</taxon>
        <taxon>Pelagibaculum</taxon>
    </lineage>
</organism>
<evidence type="ECO:0000256" key="6">
    <source>
        <dbReference type="SAM" id="SignalP"/>
    </source>
</evidence>
<dbReference type="GO" id="GO:0008236">
    <property type="term" value="F:serine-type peptidase activity"/>
    <property type="evidence" value="ECO:0007669"/>
    <property type="project" value="UniProtKB-KW"/>
</dbReference>
<evidence type="ECO:0000313" key="9">
    <source>
        <dbReference type="Proteomes" id="UP000244906"/>
    </source>
</evidence>
<comment type="caution">
    <text evidence="8">The sequence shown here is derived from an EMBL/GenBank/DDBJ whole genome shotgun (WGS) entry which is preliminary data.</text>
</comment>
<dbReference type="OrthoDB" id="9812068at2"/>
<dbReference type="Pfam" id="PF17804">
    <property type="entry name" value="TSP_NTD"/>
    <property type="match status" value="1"/>
</dbReference>
<keyword evidence="9" id="KW-1185">Reference proteome</keyword>
<dbReference type="SMART" id="SM00245">
    <property type="entry name" value="TSPc"/>
    <property type="match status" value="1"/>
</dbReference>
<dbReference type="GO" id="GO:0006508">
    <property type="term" value="P:proteolysis"/>
    <property type="evidence" value="ECO:0007669"/>
    <property type="project" value="UniProtKB-KW"/>
</dbReference>
<dbReference type="PROSITE" id="PS50106">
    <property type="entry name" value="PDZ"/>
    <property type="match status" value="1"/>
</dbReference>
<accession>A0A2V1GXT9</accession>
<dbReference type="Pfam" id="PF03572">
    <property type="entry name" value="Peptidase_S41"/>
    <property type="match status" value="1"/>
</dbReference>
<dbReference type="InterPro" id="IPR029045">
    <property type="entry name" value="ClpP/crotonase-like_dom_sf"/>
</dbReference>
<name>A0A2V1GXT9_9GAMM</name>
<dbReference type="PANTHER" id="PTHR32060:SF22">
    <property type="entry name" value="CARBOXYL-TERMINAL-PROCESSING PEPTIDASE 3, CHLOROPLASTIC"/>
    <property type="match status" value="1"/>
</dbReference>
<sequence length="689" mass="78653">MIKRSLLLAAVIFSSLPVLSQAKPLDIDDWVSDLKPNQRYSQSSREVLQLLRRNHFVNFDLDDKLSQQAFDAYIKSLDGSRSYFHQNDIKQLSAWRSELDNQLSRGKLEPAFEIFNRYRRRVAERLIFSIDLLENQFDKIDFKKDESLVIDRSEAPWVANKSELQDIWRKLIKNDILSLKLSGKKNSEIPELLTKRYKNQLKNNKQYRSDDVFGTFINAVTQSVDPHTSYMSPRQSEQFDISMSRSLEGIGAVLQKDNEFTKVIRLVTGGPADKAGELKPGDKIIAVGQGNDGKLIDVIGWRLDDVVQLIRGKRNTIVSLQVTGSDTTQPPKQINITRKKVELADQIAKKKIITVTGDDNQQYKIGVIDVPTFYHDFEAYRKGDPNYRSTTRDVRRLLNELKKEKVDGLIVDLRNNGGGSLNEANSLTGLFIPKGPTVQIKTENGRVEQLQDNDRNEIAWRNGMAVLVNRLSASASEIFAGAIQDYNRGLIIGGQTFGKGTVQRLEPLKSGTLGRLKLTNAKFYRISGDSTQHRGVLPDIAFPSLFDKTEVGESSLPYALPWDRINHLYYIKQPPLKPLYSLLNKKHESRVNDDPDFQYVVNFIEYDHKQRNRKVLSLNESQRQTESDSRTDFQLELENTRRSALGLKTLKTIDDIDKDDDRDPYLKETGNILVDMIILQRQQFAATNS</sequence>
<dbReference type="PANTHER" id="PTHR32060">
    <property type="entry name" value="TAIL-SPECIFIC PROTEASE"/>
    <property type="match status" value="1"/>
</dbReference>
<feature type="domain" description="PDZ" evidence="7">
    <location>
        <begin position="240"/>
        <end position="311"/>
    </location>
</feature>
<dbReference type="RefSeq" id="WP_116686526.1">
    <property type="nucleotide sequence ID" value="NZ_CAWNYD010000002.1"/>
</dbReference>
<dbReference type="GO" id="GO:0007165">
    <property type="term" value="P:signal transduction"/>
    <property type="evidence" value="ECO:0007669"/>
    <property type="project" value="TreeGrafter"/>
</dbReference>
<gene>
    <name evidence="8" type="ORF">DC094_07655</name>
</gene>
<keyword evidence="2 5" id="KW-0645">Protease</keyword>
<dbReference type="InterPro" id="IPR001478">
    <property type="entry name" value="PDZ"/>
</dbReference>
<dbReference type="InterPro" id="IPR020992">
    <property type="entry name" value="Tail_Prtase_C"/>
</dbReference>
<dbReference type="SUPFAM" id="SSF52096">
    <property type="entry name" value="ClpP/crotonase"/>
    <property type="match status" value="1"/>
</dbReference>
<dbReference type="AlphaFoldDB" id="A0A2V1GXT9"/>
<dbReference type="EMBL" id="QDDL01000002">
    <property type="protein sequence ID" value="PVZ70453.1"/>
    <property type="molecule type" value="Genomic_DNA"/>
</dbReference>
<dbReference type="NCBIfam" id="TIGR00225">
    <property type="entry name" value="prc"/>
    <property type="match status" value="1"/>
</dbReference>
<evidence type="ECO:0000256" key="5">
    <source>
        <dbReference type="RuleBase" id="RU004404"/>
    </source>
</evidence>
<evidence type="ECO:0000256" key="1">
    <source>
        <dbReference type="ARBA" id="ARBA00009179"/>
    </source>
</evidence>
<reference evidence="8 9" key="1">
    <citation type="submission" date="2018-04" db="EMBL/GenBank/DDBJ databases">
        <title>Thalassorhabdus spongiae gen. nov., sp. nov., isolated from a marine sponge in South-West Iceland.</title>
        <authorList>
            <person name="Knobloch S."/>
            <person name="Daussin A."/>
            <person name="Johannsson R."/>
            <person name="Marteinsson V.T."/>
        </authorList>
    </citation>
    <scope>NUCLEOTIDE SEQUENCE [LARGE SCALE GENOMIC DNA]</scope>
    <source>
        <strain evidence="8 9">Hp12</strain>
    </source>
</reference>
<evidence type="ECO:0000259" key="7">
    <source>
        <dbReference type="PROSITE" id="PS50106"/>
    </source>
</evidence>